<dbReference type="SUPFAM" id="SSF54523">
    <property type="entry name" value="Pili subunits"/>
    <property type="match status" value="1"/>
</dbReference>
<keyword evidence="1" id="KW-0472">Membrane</keyword>
<evidence type="ECO:0000256" key="1">
    <source>
        <dbReference type="SAM" id="Phobius"/>
    </source>
</evidence>
<dbReference type="Pfam" id="PF07963">
    <property type="entry name" value="N_methyl"/>
    <property type="match status" value="1"/>
</dbReference>
<dbReference type="EMBL" id="PFAM01000004">
    <property type="protein sequence ID" value="PIT96458.1"/>
    <property type="molecule type" value="Genomic_DNA"/>
</dbReference>
<proteinExistence type="predicted"/>
<keyword evidence="1" id="KW-0812">Transmembrane</keyword>
<keyword evidence="1" id="KW-1133">Transmembrane helix</keyword>
<evidence type="ECO:0008006" key="4">
    <source>
        <dbReference type="Google" id="ProtNLM"/>
    </source>
</evidence>
<sequence length="181" mass="20023">MTPIKNHHQALTLIELIVAVSLFAILALAITRVFLRVMDVQDKITNQQNLEGDLRYALGVLTDETKKSKKFIAAECSAYCSCSSDTYFCVNSVAPGIKNKLCVLDNKDVCVQYYVTNGRLIAQRLASVYTITSADIFINKIYFDTLTSNSSTVAIRLSATSTKNANESVYYQTAITNTPLQ</sequence>
<gene>
    <name evidence="2" type="ORF">COT94_00655</name>
</gene>
<comment type="caution">
    <text evidence="2">The sequence shown here is derived from an EMBL/GenBank/DDBJ whole genome shotgun (WGS) entry which is preliminary data.</text>
</comment>
<protein>
    <recommendedName>
        <fullName evidence="4">Type II secretion system protein J</fullName>
    </recommendedName>
</protein>
<dbReference type="InterPro" id="IPR045584">
    <property type="entry name" value="Pilin-like"/>
</dbReference>
<feature type="transmembrane region" description="Helical" evidence="1">
    <location>
        <begin position="12"/>
        <end position="35"/>
    </location>
</feature>
<evidence type="ECO:0000313" key="3">
    <source>
        <dbReference type="Proteomes" id="UP000228533"/>
    </source>
</evidence>
<dbReference type="InterPro" id="IPR012902">
    <property type="entry name" value="N_methyl_site"/>
</dbReference>
<dbReference type="Proteomes" id="UP000228533">
    <property type="component" value="Unassembled WGS sequence"/>
</dbReference>
<name>A0A2M6WUI9_9BACT</name>
<accession>A0A2M6WUI9</accession>
<evidence type="ECO:0000313" key="2">
    <source>
        <dbReference type="EMBL" id="PIT96458.1"/>
    </source>
</evidence>
<organism evidence="2 3">
    <name type="scientific">Candidatus Falkowbacteria bacterium CG10_big_fil_rev_8_21_14_0_10_37_14</name>
    <dbReference type="NCBI Taxonomy" id="1974561"/>
    <lineage>
        <taxon>Bacteria</taxon>
        <taxon>Candidatus Falkowiibacteriota</taxon>
    </lineage>
</organism>
<dbReference type="AlphaFoldDB" id="A0A2M6WUI9"/>
<dbReference type="NCBIfam" id="TIGR02532">
    <property type="entry name" value="IV_pilin_GFxxxE"/>
    <property type="match status" value="1"/>
</dbReference>
<reference evidence="3" key="1">
    <citation type="submission" date="2017-09" db="EMBL/GenBank/DDBJ databases">
        <title>Depth-based differentiation of microbial function through sediment-hosted aquifers and enrichment of novel symbionts in the deep terrestrial subsurface.</title>
        <authorList>
            <person name="Probst A.J."/>
            <person name="Ladd B."/>
            <person name="Jarett J.K."/>
            <person name="Geller-Mcgrath D.E."/>
            <person name="Sieber C.M.K."/>
            <person name="Emerson J.B."/>
            <person name="Anantharaman K."/>
            <person name="Thomas B.C."/>
            <person name="Malmstrom R."/>
            <person name="Stieglmeier M."/>
            <person name="Klingl A."/>
            <person name="Woyke T."/>
            <person name="Ryan C.M."/>
            <person name="Banfield J.F."/>
        </authorList>
    </citation>
    <scope>NUCLEOTIDE SEQUENCE [LARGE SCALE GENOMIC DNA]</scope>
</reference>